<organism evidence="2 3">
    <name type="scientific">Aspergillus tanneri</name>
    <dbReference type="NCBI Taxonomy" id="1220188"/>
    <lineage>
        <taxon>Eukaryota</taxon>
        <taxon>Fungi</taxon>
        <taxon>Dikarya</taxon>
        <taxon>Ascomycota</taxon>
        <taxon>Pezizomycotina</taxon>
        <taxon>Eurotiomycetes</taxon>
        <taxon>Eurotiomycetidae</taxon>
        <taxon>Eurotiales</taxon>
        <taxon>Aspergillaceae</taxon>
        <taxon>Aspergillus</taxon>
        <taxon>Aspergillus subgen. Circumdati</taxon>
    </lineage>
</organism>
<dbReference type="Proteomes" id="UP000308092">
    <property type="component" value="Unassembled WGS sequence"/>
</dbReference>
<feature type="compositionally biased region" description="Polar residues" evidence="1">
    <location>
        <begin position="349"/>
        <end position="360"/>
    </location>
</feature>
<evidence type="ECO:0000313" key="2">
    <source>
        <dbReference type="EMBL" id="THC95719.1"/>
    </source>
</evidence>
<proteinExistence type="predicted"/>
<feature type="region of interest" description="Disordered" evidence="1">
    <location>
        <begin position="254"/>
        <end position="288"/>
    </location>
</feature>
<dbReference type="AlphaFoldDB" id="A0A4S3JJJ3"/>
<name>A0A4S3JJJ3_9EURO</name>
<gene>
    <name evidence="2" type="ORF">EYZ11_004797</name>
</gene>
<feature type="region of interest" description="Disordered" evidence="1">
    <location>
        <begin position="77"/>
        <end position="109"/>
    </location>
</feature>
<feature type="compositionally biased region" description="Polar residues" evidence="1">
    <location>
        <begin position="266"/>
        <end position="288"/>
    </location>
</feature>
<feature type="compositionally biased region" description="Basic and acidic residues" evidence="1">
    <location>
        <begin position="144"/>
        <end position="158"/>
    </location>
</feature>
<dbReference type="STRING" id="1220188.A0A4S3JJJ3"/>
<protein>
    <submittedName>
        <fullName evidence="2">Uncharacterized protein</fullName>
    </submittedName>
</protein>
<comment type="caution">
    <text evidence="2">The sequence shown here is derived from an EMBL/GenBank/DDBJ whole genome shotgun (WGS) entry which is preliminary data.</text>
</comment>
<evidence type="ECO:0000313" key="3">
    <source>
        <dbReference type="Proteomes" id="UP000308092"/>
    </source>
</evidence>
<dbReference type="VEuPathDB" id="FungiDB:EYZ11_004797"/>
<evidence type="ECO:0000256" key="1">
    <source>
        <dbReference type="SAM" id="MobiDB-lite"/>
    </source>
</evidence>
<sequence>MRKRTSFSFLFNSQKPTFSLWEEGPTRYYDFVDTPTLFRPSPPLIDRQKIPPALEADIRYSCSLLVYRVERGVPSRATKQIPSHNKDNEAVTSGVSSSETQIESKYSRPNVAPEAAAMKGKHDSGVGLTQQPSRQTIRMLQSSHSDKPSDLGELKESSPADQRQYSTIAPNTKYTGRRISQTPTSSSGQTQMQSMTGASAIGHAQTPDQDTMNFLASAGKSPPSSSGDDRPDDVEVFLNPDATLMSTGVASFSSPETLLNLPSPDFESSSNNAPSRQSQPNISSDTQVDETQMIGLGTSGIEKSEHQPGIIIDRTGYMHVMTVEEETERNKQLQQAVMAKMKSVPASPESLNAQNAQPNKNMAKRPCTSDKRPQSVASRLQSSWSSKTGGTLSKWKCRSEVPTNSQSQRPTLFQKIARFFGERRIQERAWAY</sequence>
<feature type="compositionally biased region" description="Polar residues" evidence="1">
    <location>
        <begin position="90"/>
        <end position="104"/>
    </location>
</feature>
<feature type="region of interest" description="Disordered" evidence="1">
    <location>
        <begin position="136"/>
        <end position="235"/>
    </location>
</feature>
<feature type="compositionally biased region" description="Polar residues" evidence="1">
    <location>
        <begin position="375"/>
        <end position="391"/>
    </location>
</feature>
<feature type="compositionally biased region" description="Low complexity" evidence="1">
    <location>
        <begin position="180"/>
        <end position="197"/>
    </location>
</feature>
<feature type="compositionally biased region" description="Polar residues" evidence="1">
    <location>
        <begin position="159"/>
        <end position="174"/>
    </location>
</feature>
<reference evidence="2 3" key="1">
    <citation type="submission" date="2019-03" db="EMBL/GenBank/DDBJ databases">
        <title>The genome sequence of a newly discovered highly antifungal drug resistant Aspergillus species, Aspergillus tanneri NIH 1004.</title>
        <authorList>
            <person name="Mounaud S."/>
            <person name="Singh I."/>
            <person name="Joardar V."/>
            <person name="Pakala S."/>
            <person name="Pakala S."/>
            <person name="Venepally P."/>
            <person name="Hoover J."/>
            <person name="Nierman W."/>
            <person name="Chung J."/>
            <person name="Losada L."/>
        </authorList>
    </citation>
    <scope>NUCLEOTIDE SEQUENCE [LARGE SCALE GENOMIC DNA]</scope>
    <source>
        <strain evidence="2 3">NIH1004</strain>
    </source>
</reference>
<dbReference type="EMBL" id="SOSA01000145">
    <property type="protein sequence ID" value="THC95719.1"/>
    <property type="molecule type" value="Genomic_DNA"/>
</dbReference>
<keyword evidence="3" id="KW-1185">Reference proteome</keyword>
<accession>A0A4S3JJJ3</accession>
<feature type="region of interest" description="Disordered" evidence="1">
    <location>
        <begin position="345"/>
        <end position="407"/>
    </location>
</feature>